<dbReference type="AlphaFoldDB" id="E3NCY2"/>
<feature type="compositionally biased region" description="Polar residues" evidence="1">
    <location>
        <begin position="1"/>
        <end position="11"/>
    </location>
</feature>
<sequence>MYDQFESQSAVFQMKTKRRRHEGPRPKTDAPNLSMTYVKDEIIPDEFLVTADCDLNAIRSPQSTSIDMKRDQIEPHGRETPSAPIGTTCSKMNDDKFLQFCKMLGVPVIYRGIGADEQYLQFLHKKNKYEAVGEKGQIGESNLLLVFRPVIQSDFHCRYQILHSSGPTTEDSLEGDLRSSSSVCATLDFLTDTTQFWFLDFFKRSTILKTLKLAASLKFDAIRRISGTDTL</sequence>
<dbReference type="OrthoDB" id="5911671at2759"/>
<keyword evidence="3" id="KW-1185">Reference proteome</keyword>
<dbReference type="EMBL" id="DS268603">
    <property type="protein sequence ID" value="EFO93403.1"/>
    <property type="molecule type" value="Genomic_DNA"/>
</dbReference>
<evidence type="ECO:0000313" key="3">
    <source>
        <dbReference type="Proteomes" id="UP000008281"/>
    </source>
</evidence>
<proteinExistence type="predicted"/>
<feature type="region of interest" description="Disordered" evidence="1">
    <location>
        <begin position="69"/>
        <end position="88"/>
    </location>
</feature>
<feature type="compositionally biased region" description="Basic and acidic residues" evidence="1">
    <location>
        <begin position="69"/>
        <end position="79"/>
    </location>
</feature>
<organism evidence="3">
    <name type="scientific">Caenorhabditis remanei</name>
    <name type="common">Caenorhabditis vulgaris</name>
    <dbReference type="NCBI Taxonomy" id="31234"/>
    <lineage>
        <taxon>Eukaryota</taxon>
        <taxon>Metazoa</taxon>
        <taxon>Ecdysozoa</taxon>
        <taxon>Nematoda</taxon>
        <taxon>Chromadorea</taxon>
        <taxon>Rhabditida</taxon>
        <taxon>Rhabditina</taxon>
        <taxon>Rhabditomorpha</taxon>
        <taxon>Rhabditoidea</taxon>
        <taxon>Rhabditidae</taxon>
        <taxon>Peloderinae</taxon>
        <taxon>Caenorhabditis</taxon>
    </lineage>
</organism>
<feature type="region of interest" description="Disordered" evidence="1">
    <location>
        <begin position="1"/>
        <end position="32"/>
    </location>
</feature>
<dbReference type="InParanoid" id="E3NCY2"/>
<dbReference type="HOGENOM" id="CLU_1200797_0_0_1"/>
<evidence type="ECO:0000256" key="1">
    <source>
        <dbReference type="SAM" id="MobiDB-lite"/>
    </source>
</evidence>
<protein>
    <submittedName>
        <fullName evidence="2">Uncharacterized protein</fullName>
    </submittedName>
</protein>
<accession>E3NCY2</accession>
<evidence type="ECO:0000313" key="2">
    <source>
        <dbReference type="EMBL" id="EFO93403.1"/>
    </source>
</evidence>
<dbReference type="Proteomes" id="UP000008281">
    <property type="component" value="Unassembled WGS sequence"/>
</dbReference>
<gene>
    <name evidence="2" type="ORF">CRE_24232</name>
</gene>
<reference evidence="2" key="1">
    <citation type="submission" date="2007-07" db="EMBL/GenBank/DDBJ databases">
        <title>PCAP assembly of the Caenorhabditis remanei genome.</title>
        <authorList>
            <consortium name="The Caenorhabditis remanei Sequencing Consortium"/>
            <person name="Wilson R.K."/>
        </authorList>
    </citation>
    <scope>NUCLEOTIDE SEQUENCE [LARGE SCALE GENOMIC DNA]</scope>
    <source>
        <strain evidence="2">PB4641</strain>
    </source>
</reference>
<name>E3NCY2_CAERE</name>